<keyword evidence="3" id="KW-1185">Reference proteome</keyword>
<proteinExistence type="predicted"/>
<evidence type="ECO:0000313" key="2">
    <source>
        <dbReference type="EMBL" id="KAJ7358140.1"/>
    </source>
</evidence>
<accession>A0AAD7AGI5</accession>
<name>A0AAD7AGI5_9AGAR</name>
<evidence type="ECO:0000313" key="3">
    <source>
        <dbReference type="Proteomes" id="UP001218218"/>
    </source>
</evidence>
<feature type="signal peptide" evidence="1">
    <location>
        <begin position="1"/>
        <end position="21"/>
    </location>
</feature>
<gene>
    <name evidence="2" type="ORF">DFH08DRAFT_439529</name>
</gene>
<dbReference type="Proteomes" id="UP001218218">
    <property type="component" value="Unassembled WGS sequence"/>
</dbReference>
<organism evidence="2 3">
    <name type="scientific">Mycena albidolilacea</name>
    <dbReference type="NCBI Taxonomy" id="1033008"/>
    <lineage>
        <taxon>Eukaryota</taxon>
        <taxon>Fungi</taxon>
        <taxon>Dikarya</taxon>
        <taxon>Basidiomycota</taxon>
        <taxon>Agaricomycotina</taxon>
        <taxon>Agaricomycetes</taxon>
        <taxon>Agaricomycetidae</taxon>
        <taxon>Agaricales</taxon>
        <taxon>Marasmiineae</taxon>
        <taxon>Mycenaceae</taxon>
        <taxon>Mycena</taxon>
    </lineage>
</organism>
<dbReference type="AlphaFoldDB" id="A0AAD7AGI5"/>
<reference evidence="2" key="1">
    <citation type="submission" date="2023-03" db="EMBL/GenBank/DDBJ databases">
        <title>Massive genome expansion in bonnet fungi (Mycena s.s.) driven by repeated elements and novel gene families across ecological guilds.</title>
        <authorList>
            <consortium name="Lawrence Berkeley National Laboratory"/>
            <person name="Harder C.B."/>
            <person name="Miyauchi S."/>
            <person name="Viragh M."/>
            <person name="Kuo A."/>
            <person name="Thoen E."/>
            <person name="Andreopoulos B."/>
            <person name="Lu D."/>
            <person name="Skrede I."/>
            <person name="Drula E."/>
            <person name="Henrissat B."/>
            <person name="Morin E."/>
            <person name="Kohler A."/>
            <person name="Barry K."/>
            <person name="LaButti K."/>
            <person name="Morin E."/>
            <person name="Salamov A."/>
            <person name="Lipzen A."/>
            <person name="Mereny Z."/>
            <person name="Hegedus B."/>
            <person name="Baldrian P."/>
            <person name="Stursova M."/>
            <person name="Weitz H."/>
            <person name="Taylor A."/>
            <person name="Grigoriev I.V."/>
            <person name="Nagy L.G."/>
            <person name="Martin F."/>
            <person name="Kauserud H."/>
        </authorList>
    </citation>
    <scope>NUCLEOTIDE SEQUENCE</scope>
    <source>
        <strain evidence="2">CBHHK002</strain>
    </source>
</reference>
<feature type="chain" id="PRO_5042251679" description="Secreted protein" evidence="1">
    <location>
        <begin position="22"/>
        <end position="131"/>
    </location>
</feature>
<evidence type="ECO:0000256" key="1">
    <source>
        <dbReference type="SAM" id="SignalP"/>
    </source>
</evidence>
<sequence length="131" mass="14660">MYRRPAHLLAMFVWIPPMPQSLLPLSLLSIPFRTSSFSFSFFISPPTPAPICVTDSRFIHSLLHFCLPRGTSFCNGHQYPRPSHCPTFKTSLPCSHFGCTLLSLLVYPHSIAQAPEIARRSPVAPGLRIAR</sequence>
<comment type="caution">
    <text evidence="2">The sequence shown here is derived from an EMBL/GenBank/DDBJ whole genome shotgun (WGS) entry which is preliminary data.</text>
</comment>
<protein>
    <recommendedName>
        <fullName evidence="4">Secreted protein</fullName>
    </recommendedName>
</protein>
<keyword evidence="1" id="KW-0732">Signal</keyword>
<evidence type="ECO:0008006" key="4">
    <source>
        <dbReference type="Google" id="ProtNLM"/>
    </source>
</evidence>
<dbReference type="EMBL" id="JARIHO010000007">
    <property type="protein sequence ID" value="KAJ7358140.1"/>
    <property type="molecule type" value="Genomic_DNA"/>
</dbReference>